<dbReference type="AlphaFoldDB" id="A0A382N7A7"/>
<organism evidence="1">
    <name type="scientific">marine metagenome</name>
    <dbReference type="NCBI Taxonomy" id="408172"/>
    <lineage>
        <taxon>unclassified sequences</taxon>
        <taxon>metagenomes</taxon>
        <taxon>ecological metagenomes</taxon>
    </lineage>
</organism>
<protein>
    <submittedName>
        <fullName evidence="1">Uncharacterized protein</fullName>
    </submittedName>
</protein>
<reference evidence="1" key="1">
    <citation type="submission" date="2018-05" db="EMBL/GenBank/DDBJ databases">
        <authorList>
            <person name="Lanie J.A."/>
            <person name="Ng W.-L."/>
            <person name="Kazmierczak K.M."/>
            <person name="Andrzejewski T.M."/>
            <person name="Davidsen T.M."/>
            <person name="Wayne K.J."/>
            <person name="Tettelin H."/>
            <person name="Glass J.I."/>
            <person name="Rusch D."/>
            <person name="Podicherti R."/>
            <person name="Tsui H.-C.T."/>
            <person name="Winkler M.E."/>
        </authorList>
    </citation>
    <scope>NUCLEOTIDE SEQUENCE</scope>
</reference>
<proteinExistence type="predicted"/>
<gene>
    <name evidence="1" type="ORF">METZ01_LOCUS309830</name>
</gene>
<evidence type="ECO:0000313" key="1">
    <source>
        <dbReference type="EMBL" id="SVC56976.1"/>
    </source>
</evidence>
<feature type="non-terminal residue" evidence="1">
    <location>
        <position position="31"/>
    </location>
</feature>
<dbReference type="EMBL" id="UINC01098449">
    <property type="protein sequence ID" value="SVC56976.1"/>
    <property type="molecule type" value="Genomic_DNA"/>
</dbReference>
<name>A0A382N7A7_9ZZZZ</name>
<accession>A0A382N7A7</accession>
<sequence length="31" mass="3690">MPLRFYRTKIDALLSSLTAIDTKRRDRMTYG</sequence>